<keyword evidence="8" id="KW-1133">Transmembrane helix</keyword>
<dbReference type="NCBIfam" id="TIGR01352">
    <property type="entry name" value="tonB_Cterm"/>
    <property type="match status" value="1"/>
</dbReference>
<organism evidence="12 13">
    <name type="scientific">Roseimaritima multifibrata</name>
    <dbReference type="NCBI Taxonomy" id="1930274"/>
    <lineage>
        <taxon>Bacteria</taxon>
        <taxon>Pseudomonadati</taxon>
        <taxon>Planctomycetota</taxon>
        <taxon>Planctomycetia</taxon>
        <taxon>Pirellulales</taxon>
        <taxon>Pirellulaceae</taxon>
        <taxon>Roseimaritima</taxon>
    </lineage>
</organism>
<dbReference type="InterPro" id="IPR051045">
    <property type="entry name" value="TonB-dependent_transducer"/>
</dbReference>
<sequence>MESPFIVPLQLETGPISPTVGHGASAWSASLILHAAAAILGISIGVRESIDVPVTPGETGSQAVIQLAAAQVTASAATAVLVPWGDPESDSSSPPPTLETSGEAPREIEPLLAELPAVLLPMTFTEIELPVDSVPKGDPNGQPGPEVIPDSEPPPIVEAMPESDSEAEVADANVQAAQDAHEEIEASMPAAEAPATVASTSAPSGAQVDTPARPAPSNPPPVYPPAADLENRQGRTILRVEVDSKGKANKVEVIQSSGHKDLDNAAVAAVRNWHFLPAMKGETAVAQTIAVPIRFVDP</sequence>
<dbReference type="InterPro" id="IPR006260">
    <property type="entry name" value="TonB/TolA_C"/>
</dbReference>
<dbReference type="EMBL" id="CP036262">
    <property type="protein sequence ID" value="QDS91396.1"/>
    <property type="molecule type" value="Genomic_DNA"/>
</dbReference>
<keyword evidence="9" id="KW-0472">Membrane</keyword>
<evidence type="ECO:0000256" key="1">
    <source>
        <dbReference type="ARBA" id="ARBA00004383"/>
    </source>
</evidence>
<dbReference type="PROSITE" id="PS52015">
    <property type="entry name" value="TONB_CTD"/>
    <property type="match status" value="1"/>
</dbReference>
<feature type="compositionally biased region" description="Low complexity" evidence="10">
    <location>
        <begin position="186"/>
        <end position="206"/>
    </location>
</feature>
<keyword evidence="6" id="KW-0812">Transmembrane</keyword>
<evidence type="ECO:0000256" key="4">
    <source>
        <dbReference type="ARBA" id="ARBA00022475"/>
    </source>
</evidence>
<keyword evidence="4" id="KW-1003">Cell membrane</keyword>
<dbReference type="GO" id="GO:0015031">
    <property type="term" value="P:protein transport"/>
    <property type="evidence" value="ECO:0007669"/>
    <property type="project" value="UniProtKB-KW"/>
</dbReference>
<evidence type="ECO:0000313" key="13">
    <source>
        <dbReference type="Proteomes" id="UP000320672"/>
    </source>
</evidence>
<protein>
    <submittedName>
        <fullName evidence="12">Gram-negative bacterial tonB protein</fullName>
    </submittedName>
</protein>
<dbReference type="GO" id="GO:0031992">
    <property type="term" value="F:energy transducer activity"/>
    <property type="evidence" value="ECO:0007669"/>
    <property type="project" value="TreeGrafter"/>
</dbReference>
<dbReference type="Pfam" id="PF03544">
    <property type="entry name" value="TonB_C"/>
    <property type="match status" value="1"/>
</dbReference>
<proteinExistence type="inferred from homology"/>
<dbReference type="InterPro" id="IPR037682">
    <property type="entry name" value="TonB_C"/>
</dbReference>
<evidence type="ECO:0000313" key="12">
    <source>
        <dbReference type="EMBL" id="QDS91396.1"/>
    </source>
</evidence>
<dbReference type="KEGG" id="rml:FF011L_01250"/>
<comment type="subcellular location">
    <subcellularLocation>
        <location evidence="1">Cell inner membrane</location>
        <topology evidence="1">Single-pass membrane protein</topology>
        <orientation evidence="1">Periplasmic side</orientation>
    </subcellularLocation>
</comment>
<feature type="compositionally biased region" description="Low complexity" evidence="10">
    <location>
        <begin position="83"/>
        <end position="103"/>
    </location>
</feature>
<evidence type="ECO:0000256" key="3">
    <source>
        <dbReference type="ARBA" id="ARBA00022448"/>
    </source>
</evidence>
<dbReference type="PANTHER" id="PTHR33446">
    <property type="entry name" value="PROTEIN TONB-RELATED"/>
    <property type="match status" value="1"/>
</dbReference>
<dbReference type="AlphaFoldDB" id="A0A517M933"/>
<dbReference type="OrthoDB" id="9792439at2"/>
<keyword evidence="13" id="KW-1185">Reference proteome</keyword>
<evidence type="ECO:0000256" key="8">
    <source>
        <dbReference type="ARBA" id="ARBA00022989"/>
    </source>
</evidence>
<dbReference type="Gene3D" id="3.30.1150.10">
    <property type="match status" value="1"/>
</dbReference>
<dbReference type="GO" id="GO:0098797">
    <property type="term" value="C:plasma membrane protein complex"/>
    <property type="evidence" value="ECO:0007669"/>
    <property type="project" value="TreeGrafter"/>
</dbReference>
<dbReference type="RefSeq" id="WP_145349470.1">
    <property type="nucleotide sequence ID" value="NZ_CP036262.1"/>
</dbReference>
<accession>A0A517M933</accession>
<keyword evidence="3" id="KW-0813">Transport</keyword>
<evidence type="ECO:0000256" key="6">
    <source>
        <dbReference type="ARBA" id="ARBA00022692"/>
    </source>
</evidence>
<name>A0A517M933_9BACT</name>
<evidence type="ECO:0000259" key="11">
    <source>
        <dbReference type="PROSITE" id="PS52015"/>
    </source>
</evidence>
<dbReference type="GO" id="GO:0055085">
    <property type="term" value="P:transmembrane transport"/>
    <property type="evidence" value="ECO:0007669"/>
    <property type="project" value="InterPro"/>
</dbReference>
<feature type="compositionally biased region" description="Pro residues" evidence="10">
    <location>
        <begin position="213"/>
        <end position="224"/>
    </location>
</feature>
<keyword evidence="5" id="KW-0997">Cell inner membrane</keyword>
<dbReference type="PANTHER" id="PTHR33446:SF2">
    <property type="entry name" value="PROTEIN TONB"/>
    <property type="match status" value="1"/>
</dbReference>
<feature type="region of interest" description="Disordered" evidence="10">
    <location>
        <begin position="179"/>
        <end position="228"/>
    </location>
</feature>
<feature type="domain" description="TonB C-terminal" evidence="11">
    <location>
        <begin position="208"/>
        <end position="298"/>
    </location>
</feature>
<evidence type="ECO:0000256" key="7">
    <source>
        <dbReference type="ARBA" id="ARBA00022927"/>
    </source>
</evidence>
<evidence type="ECO:0000256" key="2">
    <source>
        <dbReference type="ARBA" id="ARBA00006555"/>
    </source>
</evidence>
<evidence type="ECO:0000256" key="10">
    <source>
        <dbReference type="SAM" id="MobiDB-lite"/>
    </source>
</evidence>
<feature type="region of interest" description="Disordered" evidence="10">
    <location>
        <begin position="131"/>
        <end position="167"/>
    </location>
</feature>
<feature type="region of interest" description="Disordered" evidence="10">
    <location>
        <begin position="83"/>
        <end position="104"/>
    </location>
</feature>
<comment type="similarity">
    <text evidence="2">Belongs to the TonB family.</text>
</comment>
<evidence type="ECO:0000256" key="5">
    <source>
        <dbReference type="ARBA" id="ARBA00022519"/>
    </source>
</evidence>
<keyword evidence="7" id="KW-0653">Protein transport</keyword>
<dbReference type="Proteomes" id="UP000320672">
    <property type="component" value="Chromosome"/>
</dbReference>
<evidence type="ECO:0000256" key="9">
    <source>
        <dbReference type="ARBA" id="ARBA00023136"/>
    </source>
</evidence>
<dbReference type="SUPFAM" id="SSF74653">
    <property type="entry name" value="TolA/TonB C-terminal domain"/>
    <property type="match status" value="1"/>
</dbReference>
<reference evidence="12 13" key="1">
    <citation type="submission" date="2019-02" db="EMBL/GenBank/DDBJ databases">
        <title>Deep-cultivation of Planctomycetes and their phenomic and genomic characterization uncovers novel biology.</title>
        <authorList>
            <person name="Wiegand S."/>
            <person name="Jogler M."/>
            <person name="Boedeker C."/>
            <person name="Pinto D."/>
            <person name="Vollmers J."/>
            <person name="Rivas-Marin E."/>
            <person name="Kohn T."/>
            <person name="Peeters S.H."/>
            <person name="Heuer A."/>
            <person name="Rast P."/>
            <person name="Oberbeckmann S."/>
            <person name="Bunk B."/>
            <person name="Jeske O."/>
            <person name="Meyerdierks A."/>
            <person name="Storesund J.E."/>
            <person name="Kallscheuer N."/>
            <person name="Luecker S."/>
            <person name="Lage O.M."/>
            <person name="Pohl T."/>
            <person name="Merkel B.J."/>
            <person name="Hornburger P."/>
            <person name="Mueller R.-W."/>
            <person name="Bruemmer F."/>
            <person name="Labrenz M."/>
            <person name="Spormann A.M."/>
            <person name="Op den Camp H."/>
            <person name="Overmann J."/>
            <person name="Amann R."/>
            <person name="Jetten M.S.M."/>
            <person name="Mascher T."/>
            <person name="Medema M.H."/>
            <person name="Devos D.P."/>
            <person name="Kaster A.-K."/>
            <person name="Ovreas L."/>
            <person name="Rohde M."/>
            <person name="Galperin M.Y."/>
            <person name="Jogler C."/>
        </authorList>
    </citation>
    <scope>NUCLEOTIDE SEQUENCE [LARGE SCALE GENOMIC DNA]</scope>
    <source>
        <strain evidence="12 13">FF011L</strain>
    </source>
</reference>
<gene>
    <name evidence="12" type="ORF">FF011L_01250</name>
</gene>